<evidence type="ECO:0000313" key="8">
    <source>
        <dbReference type="Proteomes" id="UP000698963"/>
    </source>
</evidence>
<comment type="caution">
    <text evidence="7">The sequence shown here is derived from an EMBL/GenBank/DDBJ whole genome shotgun (WGS) entry which is preliminary data.</text>
</comment>
<dbReference type="Gene3D" id="1.10.3720.10">
    <property type="entry name" value="MetI-like"/>
    <property type="match status" value="1"/>
</dbReference>
<dbReference type="GO" id="GO:0055085">
    <property type="term" value="P:transmembrane transport"/>
    <property type="evidence" value="ECO:0007669"/>
    <property type="project" value="InterPro"/>
</dbReference>
<dbReference type="PANTHER" id="PTHR43470">
    <property type="entry name" value="PHOSPHATE TRANSPORT SYSTEM PERMEASE PROTEIN PSTA-RELATED"/>
    <property type="match status" value="1"/>
</dbReference>
<accession>A0A921DQF2</accession>
<dbReference type="PANTHER" id="PTHR43470:SF3">
    <property type="entry name" value="PHOSPHATE TRANSPORT SYSTEM PERMEASE PROTEIN PSTA-RELATED"/>
    <property type="match status" value="1"/>
</dbReference>
<evidence type="ECO:0000259" key="6">
    <source>
        <dbReference type="PROSITE" id="PS50928"/>
    </source>
</evidence>
<feature type="transmembrane region" description="Helical" evidence="5">
    <location>
        <begin position="137"/>
        <end position="158"/>
    </location>
</feature>
<keyword evidence="3 5" id="KW-1133">Transmembrane helix</keyword>
<reference evidence="7" key="1">
    <citation type="journal article" date="2021" name="PeerJ">
        <title>Extensive microbial diversity within the chicken gut microbiome revealed by metagenomics and culture.</title>
        <authorList>
            <person name="Gilroy R."/>
            <person name="Ravi A."/>
            <person name="Getino M."/>
            <person name="Pursley I."/>
            <person name="Horton D.L."/>
            <person name="Alikhan N.F."/>
            <person name="Baker D."/>
            <person name="Gharbi K."/>
            <person name="Hall N."/>
            <person name="Watson M."/>
            <person name="Adriaenssens E.M."/>
            <person name="Foster-Nyarko E."/>
            <person name="Jarju S."/>
            <person name="Secka A."/>
            <person name="Antonio M."/>
            <person name="Oren A."/>
            <person name="Chaudhuri R.R."/>
            <person name="La Ragione R."/>
            <person name="Hildebrand F."/>
            <person name="Pallen M.J."/>
        </authorList>
    </citation>
    <scope>NUCLEOTIDE SEQUENCE</scope>
    <source>
        <strain evidence="7">ChiGjej2B2-19336</strain>
    </source>
</reference>
<feature type="transmembrane region" description="Helical" evidence="5">
    <location>
        <begin position="257"/>
        <end position="278"/>
    </location>
</feature>
<keyword evidence="5" id="KW-0813">Transport</keyword>
<dbReference type="PROSITE" id="PS50928">
    <property type="entry name" value="ABC_TM1"/>
    <property type="match status" value="1"/>
</dbReference>
<evidence type="ECO:0000256" key="1">
    <source>
        <dbReference type="ARBA" id="ARBA00004651"/>
    </source>
</evidence>
<protein>
    <submittedName>
        <fullName evidence="7">ABC transporter permease subunit</fullName>
    </submittedName>
</protein>
<evidence type="ECO:0000256" key="5">
    <source>
        <dbReference type="RuleBase" id="RU363032"/>
    </source>
</evidence>
<dbReference type="Pfam" id="PF00528">
    <property type="entry name" value="BPD_transp_1"/>
    <property type="match status" value="1"/>
</dbReference>
<dbReference type="InterPro" id="IPR000515">
    <property type="entry name" value="MetI-like"/>
</dbReference>
<dbReference type="CDD" id="cd06261">
    <property type="entry name" value="TM_PBP2"/>
    <property type="match status" value="1"/>
</dbReference>
<keyword evidence="4 5" id="KW-0472">Membrane</keyword>
<evidence type="ECO:0000256" key="3">
    <source>
        <dbReference type="ARBA" id="ARBA00022989"/>
    </source>
</evidence>
<evidence type="ECO:0000256" key="2">
    <source>
        <dbReference type="ARBA" id="ARBA00022692"/>
    </source>
</evidence>
<reference evidence="7" key="2">
    <citation type="submission" date="2021-09" db="EMBL/GenBank/DDBJ databases">
        <authorList>
            <person name="Gilroy R."/>
        </authorList>
    </citation>
    <scope>NUCLEOTIDE SEQUENCE</scope>
    <source>
        <strain evidence="7">ChiGjej2B2-19336</strain>
    </source>
</reference>
<dbReference type="SUPFAM" id="SSF161098">
    <property type="entry name" value="MetI-like"/>
    <property type="match status" value="1"/>
</dbReference>
<dbReference type="InterPro" id="IPR035906">
    <property type="entry name" value="MetI-like_sf"/>
</dbReference>
<comment type="similarity">
    <text evidence="5">Belongs to the binding-protein-dependent transport system permease family.</text>
</comment>
<dbReference type="GO" id="GO:0005886">
    <property type="term" value="C:plasma membrane"/>
    <property type="evidence" value="ECO:0007669"/>
    <property type="project" value="UniProtKB-SubCell"/>
</dbReference>
<keyword evidence="2 5" id="KW-0812">Transmembrane</keyword>
<feature type="transmembrane region" description="Helical" evidence="5">
    <location>
        <begin position="188"/>
        <end position="209"/>
    </location>
</feature>
<evidence type="ECO:0000256" key="4">
    <source>
        <dbReference type="ARBA" id="ARBA00023136"/>
    </source>
</evidence>
<dbReference type="RefSeq" id="WP_304120702.1">
    <property type="nucleotide sequence ID" value="NZ_DYZA01000037.1"/>
</dbReference>
<feature type="domain" description="ABC transmembrane type-1" evidence="6">
    <location>
        <begin position="68"/>
        <end position="279"/>
    </location>
</feature>
<feature type="transmembrane region" description="Helical" evidence="5">
    <location>
        <begin position="7"/>
        <end position="33"/>
    </location>
</feature>
<feature type="transmembrane region" description="Helical" evidence="5">
    <location>
        <begin position="105"/>
        <end position="131"/>
    </location>
</feature>
<dbReference type="Proteomes" id="UP000698963">
    <property type="component" value="Unassembled WGS sequence"/>
</dbReference>
<proteinExistence type="inferred from homology"/>
<dbReference type="AlphaFoldDB" id="A0A921DQF2"/>
<name>A0A921DQF2_9BACT</name>
<evidence type="ECO:0000313" key="7">
    <source>
        <dbReference type="EMBL" id="HJD96409.1"/>
    </source>
</evidence>
<sequence>MKRIPFLVFRVLTLLSAVLVPVLVCLLMGYLLWRGLPSLGPELLFGHTKPLDAVLGRAPVWDGLWPACVGTFYLVLLTMALAVFPGVGCGMYLAEAATEKQKRVIGSAVDMLAGMPSIVMGLFGFMLILFLRRTFLPGANISLLLAAGCLALLVLPVLTASTREAMAAVPASLRLAAAASGLSRTQAMFHLCLPAAAKGILGGVVLAVGRAAEDTAVILFTGVVANAGMPAGLFGKFEALSFDIYYISSQYQDQEELLRGFGAAALLLCVSCLLLLAARALEHSFRKTWQGRA</sequence>
<gene>
    <name evidence="7" type="ORF">K8W16_02020</name>
</gene>
<comment type="subcellular location">
    <subcellularLocation>
        <location evidence="1 5">Cell membrane</location>
        <topology evidence="1 5">Multi-pass membrane protein</topology>
    </subcellularLocation>
</comment>
<dbReference type="EMBL" id="DYZA01000037">
    <property type="protein sequence ID" value="HJD96409.1"/>
    <property type="molecule type" value="Genomic_DNA"/>
</dbReference>
<feature type="transmembrane region" description="Helical" evidence="5">
    <location>
        <begin position="71"/>
        <end position="93"/>
    </location>
</feature>
<organism evidence="7 8">
    <name type="scientific">Mailhella massiliensis</name>
    <dbReference type="NCBI Taxonomy" id="1903261"/>
    <lineage>
        <taxon>Bacteria</taxon>
        <taxon>Pseudomonadati</taxon>
        <taxon>Thermodesulfobacteriota</taxon>
        <taxon>Desulfovibrionia</taxon>
        <taxon>Desulfovibrionales</taxon>
        <taxon>Desulfovibrionaceae</taxon>
        <taxon>Mailhella</taxon>
    </lineage>
</organism>
<feature type="transmembrane region" description="Helical" evidence="5">
    <location>
        <begin position="216"/>
        <end position="237"/>
    </location>
</feature>